<dbReference type="WBParaSite" id="ES5_v2.g27865.t1">
    <property type="protein sequence ID" value="ES5_v2.g27865.t1"/>
    <property type="gene ID" value="ES5_v2.g27865"/>
</dbReference>
<evidence type="ECO:0000313" key="2">
    <source>
        <dbReference type="WBParaSite" id="ES5_v2.g27865.t1"/>
    </source>
</evidence>
<proteinExistence type="predicted"/>
<organism evidence="1 2">
    <name type="scientific">Panagrolaimus sp. ES5</name>
    <dbReference type="NCBI Taxonomy" id="591445"/>
    <lineage>
        <taxon>Eukaryota</taxon>
        <taxon>Metazoa</taxon>
        <taxon>Ecdysozoa</taxon>
        <taxon>Nematoda</taxon>
        <taxon>Chromadorea</taxon>
        <taxon>Rhabditida</taxon>
        <taxon>Tylenchina</taxon>
        <taxon>Panagrolaimomorpha</taxon>
        <taxon>Panagrolaimoidea</taxon>
        <taxon>Panagrolaimidae</taxon>
        <taxon>Panagrolaimus</taxon>
    </lineage>
</organism>
<protein>
    <submittedName>
        <fullName evidence="2">BACK domain-containing protein</fullName>
    </submittedName>
</protein>
<evidence type="ECO:0000313" key="1">
    <source>
        <dbReference type="Proteomes" id="UP000887579"/>
    </source>
</evidence>
<accession>A0AC34GEN6</accession>
<name>A0AC34GEN6_9BILA</name>
<reference evidence="2" key="1">
    <citation type="submission" date="2022-11" db="UniProtKB">
        <authorList>
            <consortium name="WormBaseParasite"/>
        </authorList>
    </citation>
    <scope>IDENTIFICATION</scope>
</reference>
<sequence>MSDLELIGKIITQHFFGTDALTDADFNVAKQQIDHVADTAIYSSDNQIFIDHKVIIESRWSDAPIYSTSDDQFQMDLQIPASLISLLINFFHFRTIIFPSLDDALDLFSFALKISNQQLQKVCLDGIKKKMSPTDILKVWNHSKALRKHKSITEYVTYHFPLVFDESEIVKSDFKSMPLNDAIQLLKLRKLNIQSEKDLVPFIIYYVQHNHGDKIDGDDMLKMVNAFMDCFRIQNER</sequence>
<dbReference type="Proteomes" id="UP000887579">
    <property type="component" value="Unplaced"/>
</dbReference>